<sequence>MATFATPISASPMAARLGYLVDLQKAEDSYAEAWCSFEGHGLARDVVLPVGDLPSEGPSRDLAPALDSSSELPSPSSSFPSTPAEYVQEYFDRVQKNRETYNLAWSTAVEKRILHVHDPHDPATKLNFHTRSSNLLAAQLDAFENREAVRETYYDAWSSSSLGRILSVHEPHDPAIKIASTSTNTSLLAVQLQASAERKAREDAYDEAWM</sequence>
<dbReference type="AlphaFoldDB" id="A0A8H3GFQ8"/>
<gene>
    <name evidence="2" type="ORF">RDB_LOCUS75965</name>
</gene>
<name>A0A8H3GFQ8_9AGAM</name>
<feature type="region of interest" description="Disordered" evidence="1">
    <location>
        <begin position="53"/>
        <end position="82"/>
    </location>
</feature>
<dbReference type="EMBL" id="CAJMWQ010001348">
    <property type="protein sequence ID" value="CAE6447646.1"/>
    <property type="molecule type" value="Genomic_DNA"/>
</dbReference>
<reference evidence="2" key="1">
    <citation type="submission" date="2021-01" db="EMBL/GenBank/DDBJ databases">
        <authorList>
            <person name="Kaushik A."/>
        </authorList>
    </citation>
    <scope>NUCLEOTIDE SEQUENCE</scope>
    <source>
        <strain evidence="2">AG1-1B</strain>
    </source>
</reference>
<evidence type="ECO:0000256" key="1">
    <source>
        <dbReference type="SAM" id="MobiDB-lite"/>
    </source>
</evidence>
<accession>A0A8H3GFQ8</accession>
<evidence type="ECO:0000313" key="3">
    <source>
        <dbReference type="Proteomes" id="UP000663826"/>
    </source>
</evidence>
<organism evidence="2 3">
    <name type="scientific">Rhizoctonia solani</name>
    <dbReference type="NCBI Taxonomy" id="456999"/>
    <lineage>
        <taxon>Eukaryota</taxon>
        <taxon>Fungi</taxon>
        <taxon>Dikarya</taxon>
        <taxon>Basidiomycota</taxon>
        <taxon>Agaricomycotina</taxon>
        <taxon>Agaricomycetes</taxon>
        <taxon>Cantharellales</taxon>
        <taxon>Ceratobasidiaceae</taxon>
        <taxon>Rhizoctonia</taxon>
    </lineage>
</organism>
<dbReference type="Proteomes" id="UP000663826">
    <property type="component" value="Unassembled WGS sequence"/>
</dbReference>
<feature type="compositionally biased region" description="Low complexity" evidence="1">
    <location>
        <begin position="62"/>
        <end position="82"/>
    </location>
</feature>
<comment type="caution">
    <text evidence="2">The sequence shown here is derived from an EMBL/GenBank/DDBJ whole genome shotgun (WGS) entry which is preliminary data.</text>
</comment>
<evidence type="ECO:0000313" key="2">
    <source>
        <dbReference type="EMBL" id="CAE6447646.1"/>
    </source>
</evidence>
<proteinExistence type="predicted"/>
<protein>
    <submittedName>
        <fullName evidence="2">Uncharacterized protein</fullName>
    </submittedName>
</protein>